<dbReference type="PANTHER" id="PTHR48107">
    <property type="entry name" value="NADPH-DEPENDENT ALDEHYDE REDUCTASE-LIKE PROTEIN, CHLOROPLASTIC-RELATED"/>
    <property type="match status" value="1"/>
</dbReference>
<dbReference type="GO" id="GO:0016614">
    <property type="term" value="F:oxidoreductase activity, acting on CH-OH group of donors"/>
    <property type="evidence" value="ECO:0007669"/>
    <property type="project" value="UniProtKB-ARBA"/>
</dbReference>
<evidence type="ECO:0000256" key="1">
    <source>
        <dbReference type="ARBA" id="ARBA00006484"/>
    </source>
</evidence>
<protein>
    <recommendedName>
        <fullName evidence="5">NAD(P)-binding protein</fullName>
    </recommendedName>
</protein>
<dbReference type="PRINTS" id="PR00081">
    <property type="entry name" value="GDHRDH"/>
</dbReference>
<evidence type="ECO:0000313" key="4">
    <source>
        <dbReference type="Proteomes" id="UP000326289"/>
    </source>
</evidence>
<reference evidence="3 4" key="1">
    <citation type="submission" date="2019-04" db="EMBL/GenBank/DDBJ databases">
        <title>Fungal friends and foes A comparative genomics study of 23 Aspergillus species from section Flavi.</title>
        <authorList>
            <consortium name="DOE Joint Genome Institute"/>
            <person name="Kjaerbolling I."/>
            <person name="Vesth T.C."/>
            <person name="Frisvad J.C."/>
            <person name="Nybo J.L."/>
            <person name="Theobald S."/>
            <person name="Kildgaard S."/>
            <person name="Petersen T.I."/>
            <person name="Kuo A."/>
            <person name="Sato A."/>
            <person name="Lyhne E.K."/>
            <person name="Kogle M.E."/>
            <person name="Wiebenga A."/>
            <person name="Kun R.S."/>
            <person name="Lubbers R.J."/>
            <person name="Makela M.R."/>
            <person name="Barry K."/>
            <person name="Chovatia M."/>
            <person name="Clum A."/>
            <person name="Daum C."/>
            <person name="Haridas S."/>
            <person name="He G."/>
            <person name="LaButti K."/>
            <person name="Lipzen A."/>
            <person name="Mondo S."/>
            <person name="Pangilinan J."/>
            <person name="Riley R."/>
            <person name="Salamov A."/>
            <person name="Simmons B.A."/>
            <person name="Magnuson J.K."/>
            <person name="Henrissat B."/>
            <person name="Mortensen U.H."/>
            <person name="Larsen T.O."/>
            <person name="De vries R.P."/>
            <person name="Grigoriev I.V."/>
            <person name="Machida M."/>
            <person name="Baker S.E."/>
            <person name="Andersen M.R."/>
        </authorList>
    </citation>
    <scope>NUCLEOTIDE SEQUENCE [LARGE SCALE GENOMIC DNA]</scope>
    <source>
        <strain evidence="3 4">CBS 117635</strain>
    </source>
</reference>
<dbReference type="Pfam" id="PF13561">
    <property type="entry name" value="adh_short_C2"/>
    <property type="match status" value="1"/>
</dbReference>
<organism evidence="3 4">
    <name type="scientific">Aspergillus minisclerotigenes</name>
    <dbReference type="NCBI Taxonomy" id="656917"/>
    <lineage>
        <taxon>Eukaryota</taxon>
        <taxon>Fungi</taxon>
        <taxon>Dikarya</taxon>
        <taxon>Ascomycota</taxon>
        <taxon>Pezizomycotina</taxon>
        <taxon>Eurotiomycetes</taxon>
        <taxon>Eurotiomycetidae</taxon>
        <taxon>Eurotiales</taxon>
        <taxon>Aspergillaceae</taxon>
        <taxon>Aspergillus</taxon>
        <taxon>Aspergillus subgen. Circumdati</taxon>
    </lineage>
</organism>
<dbReference type="Pfam" id="PF00106">
    <property type="entry name" value="adh_short"/>
    <property type="match status" value="1"/>
</dbReference>
<evidence type="ECO:0000313" key="3">
    <source>
        <dbReference type="EMBL" id="KAB8276585.1"/>
    </source>
</evidence>
<dbReference type="EMBL" id="ML732776">
    <property type="protein sequence ID" value="KAB8276585.1"/>
    <property type="molecule type" value="Genomic_DNA"/>
</dbReference>
<dbReference type="Gene3D" id="3.40.50.720">
    <property type="entry name" value="NAD(P)-binding Rossmann-like Domain"/>
    <property type="match status" value="2"/>
</dbReference>
<keyword evidence="4" id="KW-1185">Reference proteome</keyword>
<name>A0A5N6JCM9_9EURO</name>
<accession>A0A5N6JCM9</accession>
<dbReference type="SUPFAM" id="SSF51735">
    <property type="entry name" value="NAD(P)-binding Rossmann-fold domains"/>
    <property type="match status" value="1"/>
</dbReference>
<proteinExistence type="inferred from homology"/>
<dbReference type="InterPro" id="IPR002347">
    <property type="entry name" value="SDR_fam"/>
</dbReference>
<evidence type="ECO:0008006" key="5">
    <source>
        <dbReference type="Google" id="ProtNLM"/>
    </source>
</evidence>
<dbReference type="Proteomes" id="UP000326289">
    <property type="component" value="Unassembled WGS sequence"/>
</dbReference>
<dbReference type="PANTHER" id="PTHR48107:SF7">
    <property type="entry name" value="RE15974P"/>
    <property type="match status" value="1"/>
</dbReference>
<sequence length="249" mass="26450">MHEYLSLTCIRGATRGIGRATAFHLAKRGASILGTCSSETSMHNIESLSSEITEYYRGTGRDAPKIVGVAANVLSLDTPGIVAEAVEKHFNSKIHILVNNAAYDELREMGKLDDEYVRKVLPDSRIINMSSVSGRKIPFPAMYLVGATKATMEALTRSWADILGKDPKTLGTTVNALLIGATATEALFREATPELKNMGLAAVQSGSAVCRGMGLPEDIANVAGLLASEKARWSTGSVVCANGGSVYVM</sequence>
<dbReference type="CDD" id="cd05233">
    <property type="entry name" value="SDR_c"/>
    <property type="match status" value="1"/>
</dbReference>
<gene>
    <name evidence="3" type="ORF">BDV30DRAFT_224272</name>
</gene>
<keyword evidence="2" id="KW-0560">Oxidoreductase</keyword>
<dbReference type="InterPro" id="IPR036291">
    <property type="entry name" value="NAD(P)-bd_dom_sf"/>
</dbReference>
<dbReference type="AlphaFoldDB" id="A0A5N6JCM9"/>
<comment type="similarity">
    <text evidence="1">Belongs to the short-chain dehydrogenases/reductases (SDR) family.</text>
</comment>
<evidence type="ECO:0000256" key="2">
    <source>
        <dbReference type="ARBA" id="ARBA00023002"/>
    </source>
</evidence>